<dbReference type="EMBL" id="OU015567">
    <property type="protein sequence ID" value="CAG5112871.1"/>
    <property type="molecule type" value="Genomic_DNA"/>
</dbReference>
<evidence type="ECO:0000313" key="3">
    <source>
        <dbReference type="Proteomes" id="UP001158576"/>
    </source>
</evidence>
<protein>
    <submittedName>
        <fullName evidence="1">Oidioi.mRNA.OKI2018_I69.PAR.g8771.t1.cds</fullName>
    </submittedName>
    <submittedName>
        <fullName evidence="2">Oidioi.mRNA.OKI2018_I69.chr2.g7038.t1.cds</fullName>
    </submittedName>
</protein>
<dbReference type="EMBL" id="OU015568">
    <property type="protein sequence ID" value="CAG5077620.1"/>
    <property type="molecule type" value="Genomic_DNA"/>
</dbReference>
<organism evidence="1 3">
    <name type="scientific">Oikopleura dioica</name>
    <name type="common">Tunicate</name>
    <dbReference type="NCBI Taxonomy" id="34765"/>
    <lineage>
        <taxon>Eukaryota</taxon>
        <taxon>Metazoa</taxon>
        <taxon>Chordata</taxon>
        <taxon>Tunicata</taxon>
        <taxon>Appendicularia</taxon>
        <taxon>Copelata</taxon>
        <taxon>Oikopleuridae</taxon>
        <taxon>Oikopleura</taxon>
    </lineage>
</organism>
<dbReference type="Proteomes" id="UP001158576">
    <property type="component" value="Chromosome PAR"/>
</dbReference>
<reference evidence="1 3" key="1">
    <citation type="submission" date="2021-04" db="EMBL/GenBank/DDBJ databases">
        <authorList>
            <person name="Bliznina A."/>
        </authorList>
    </citation>
    <scope>NUCLEOTIDE SEQUENCE [LARGE SCALE GENOMIC DNA]</scope>
</reference>
<proteinExistence type="predicted"/>
<evidence type="ECO:0000313" key="1">
    <source>
        <dbReference type="EMBL" id="CAG5077620.1"/>
    </source>
</evidence>
<evidence type="ECO:0000313" key="2">
    <source>
        <dbReference type="EMBL" id="CAG5112871.1"/>
    </source>
</evidence>
<accession>A0ABN7RKW0</accession>
<dbReference type="Proteomes" id="UP001158576">
    <property type="component" value="Chromosome 2"/>
</dbReference>
<keyword evidence="3" id="KW-1185">Reference proteome</keyword>
<sequence length="114" mass="13613">MNVILHQHRRKLTWIRKLNELVSVAWESINKKWTKEYTEISAYKNRIPHNIVAVSDNRPVERTFGQAFEHLKLLDDEEKAEALIWEGMRQRENEREEDIEAERMKALAILENSS</sequence>
<gene>
    <name evidence="2" type="ORF">OKIOD_LOCUS15803</name>
    <name evidence="1" type="ORF">OKIOD_LOCUS329</name>
</gene>
<name>A0ABN7RKW0_OIKDI</name>